<keyword evidence="3" id="KW-1185">Reference proteome</keyword>
<evidence type="ECO:0000313" key="2">
    <source>
        <dbReference type="EMBL" id="SCB10329.1"/>
    </source>
</evidence>
<organism evidence="2 3">
    <name type="scientific">Rhizobium hainanense</name>
    <dbReference type="NCBI Taxonomy" id="52131"/>
    <lineage>
        <taxon>Bacteria</taxon>
        <taxon>Pseudomonadati</taxon>
        <taxon>Pseudomonadota</taxon>
        <taxon>Alphaproteobacteria</taxon>
        <taxon>Hyphomicrobiales</taxon>
        <taxon>Rhizobiaceae</taxon>
        <taxon>Rhizobium/Agrobacterium group</taxon>
        <taxon>Rhizobium</taxon>
    </lineage>
</organism>
<dbReference type="InterPro" id="IPR036390">
    <property type="entry name" value="WH_DNA-bd_sf"/>
</dbReference>
<gene>
    <name evidence="2" type="ORF">GA0061100_101661</name>
</gene>
<protein>
    <submittedName>
        <fullName evidence="2">DNA-binding transcriptional regulator, PadR family</fullName>
    </submittedName>
</protein>
<dbReference type="Pfam" id="PF03551">
    <property type="entry name" value="PadR"/>
    <property type="match status" value="1"/>
</dbReference>
<dbReference type="Proteomes" id="UP000186228">
    <property type="component" value="Unassembled WGS sequence"/>
</dbReference>
<dbReference type="AlphaFoldDB" id="A0A1C3U4A2"/>
<dbReference type="PANTHER" id="PTHR43252:SF7">
    <property type="entry name" value="TRANSCRIPTIONAL REGULATOR YQJI"/>
    <property type="match status" value="1"/>
</dbReference>
<dbReference type="PANTHER" id="PTHR43252">
    <property type="entry name" value="TRANSCRIPTIONAL REGULATOR YQJI"/>
    <property type="match status" value="1"/>
</dbReference>
<dbReference type="InterPro" id="IPR036388">
    <property type="entry name" value="WH-like_DNA-bd_sf"/>
</dbReference>
<proteinExistence type="predicted"/>
<reference evidence="3" key="1">
    <citation type="submission" date="2016-08" db="EMBL/GenBank/DDBJ databases">
        <authorList>
            <person name="Varghese N."/>
            <person name="Submissions Spin"/>
        </authorList>
    </citation>
    <scope>NUCLEOTIDE SEQUENCE [LARGE SCALE GENOMIC DNA]</scope>
    <source>
        <strain evidence="3">CCBAU 57015</strain>
    </source>
</reference>
<evidence type="ECO:0000313" key="3">
    <source>
        <dbReference type="Proteomes" id="UP000186228"/>
    </source>
</evidence>
<dbReference type="GO" id="GO:0003677">
    <property type="term" value="F:DNA binding"/>
    <property type="evidence" value="ECO:0007669"/>
    <property type="project" value="UniProtKB-KW"/>
</dbReference>
<dbReference type="Gene3D" id="1.10.10.10">
    <property type="entry name" value="Winged helix-like DNA-binding domain superfamily/Winged helix DNA-binding domain"/>
    <property type="match status" value="1"/>
</dbReference>
<feature type="domain" description="Transcription regulator PadR N-terminal" evidence="1">
    <location>
        <begin position="66"/>
        <end position="133"/>
    </location>
</feature>
<keyword evidence="2" id="KW-0238">DNA-binding</keyword>
<evidence type="ECO:0000259" key="1">
    <source>
        <dbReference type="Pfam" id="PF03551"/>
    </source>
</evidence>
<dbReference type="SUPFAM" id="SSF46785">
    <property type="entry name" value="Winged helix' DNA-binding domain"/>
    <property type="match status" value="1"/>
</dbReference>
<sequence>MRGFRDRNMFGGSFDIVEAYILRQGRGRESRGEHRRDFMRGFKGGMFGGGFRTGRKFDAADLQLIILALLSEQPRHGYELIKTFEERSGGFYVPSPGVIYPALTYLEETGQAEVEVSGTKKLYRITESGQKRVDDNRDLVEVTLAKLTSIGEKMARVREVFDGGDEDGRDNPFDRHGAGDVHRARHLLRSALRSKFPWSKAEGARIADILERAAADIIRGETKTEGEPKSDD</sequence>
<accession>A0A1C3U4A2</accession>
<dbReference type="EMBL" id="FMAC01000001">
    <property type="protein sequence ID" value="SCB10329.1"/>
    <property type="molecule type" value="Genomic_DNA"/>
</dbReference>
<name>A0A1C3U4A2_9HYPH</name>
<dbReference type="InterPro" id="IPR005149">
    <property type="entry name" value="Tscrpt_reg_PadR_N"/>
</dbReference>